<accession>A0A1V3XZ49</accession>
<comment type="caution">
    <text evidence="2">The sequence shown here is derived from an EMBL/GenBank/DDBJ whole genome shotgun (WGS) entry which is preliminary data.</text>
</comment>
<dbReference type="Proteomes" id="UP000188532">
    <property type="component" value="Unassembled WGS sequence"/>
</dbReference>
<dbReference type="EMBL" id="MVBN01000001">
    <property type="protein sequence ID" value="OOK84539.1"/>
    <property type="molecule type" value="Genomic_DNA"/>
</dbReference>
<evidence type="ECO:0000256" key="1">
    <source>
        <dbReference type="SAM" id="MobiDB-lite"/>
    </source>
</evidence>
<dbReference type="AlphaFoldDB" id="A0A1V3XZ49"/>
<sequence>MRDAFAQGTRSGHQREALRMAQFHLGPRCRPFHLHVLITPDGSSPEASGLTRVNNPLPRRRRLGNV</sequence>
<gene>
    <name evidence="2" type="ORF">BZL29_1243</name>
</gene>
<evidence type="ECO:0000313" key="3">
    <source>
        <dbReference type="Proteomes" id="UP000188532"/>
    </source>
</evidence>
<reference evidence="2 3" key="1">
    <citation type="submission" date="2017-02" db="EMBL/GenBank/DDBJ databases">
        <title>Complete genome sequences of Mycobacterium kansasii strains isolated from rhesus macaques.</title>
        <authorList>
            <person name="Panda A."/>
            <person name="Nagaraj S."/>
            <person name="Zhao X."/>
            <person name="Tettelin H."/>
            <person name="Detolla L.J."/>
        </authorList>
    </citation>
    <scope>NUCLEOTIDE SEQUENCE [LARGE SCALE GENOMIC DNA]</scope>
    <source>
        <strain evidence="2 3">11-3469</strain>
    </source>
</reference>
<feature type="region of interest" description="Disordered" evidence="1">
    <location>
        <begin position="40"/>
        <end position="66"/>
    </location>
</feature>
<organism evidence="2 3">
    <name type="scientific">Mycobacterium kansasii</name>
    <dbReference type="NCBI Taxonomy" id="1768"/>
    <lineage>
        <taxon>Bacteria</taxon>
        <taxon>Bacillati</taxon>
        <taxon>Actinomycetota</taxon>
        <taxon>Actinomycetes</taxon>
        <taxon>Mycobacteriales</taxon>
        <taxon>Mycobacteriaceae</taxon>
        <taxon>Mycobacterium</taxon>
    </lineage>
</organism>
<name>A0A1V3XZ49_MYCKA</name>
<evidence type="ECO:0000313" key="2">
    <source>
        <dbReference type="EMBL" id="OOK84539.1"/>
    </source>
</evidence>
<proteinExistence type="predicted"/>
<protein>
    <submittedName>
        <fullName evidence="2">Uncharacterized protein</fullName>
    </submittedName>
</protein>